<reference evidence="1 2" key="1">
    <citation type="submission" date="2016-11" db="EMBL/GenBank/DDBJ databases">
        <authorList>
            <person name="Jaros S."/>
            <person name="Januszkiewicz K."/>
            <person name="Wedrychowicz H."/>
        </authorList>
    </citation>
    <scope>NUCLEOTIDE SEQUENCE [LARGE SCALE GENOMIC DNA]</scope>
    <source>
        <strain evidence="1 2">DSM 15930</strain>
    </source>
</reference>
<dbReference type="InterPro" id="IPR012334">
    <property type="entry name" value="Pectin_lyas_fold"/>
</dbReference>
<dbReference type="AlphaFoldDB" id="A0A1M7F3X3"/>
<dbReference type="InterPro" id="IPR011050">
    <property type="entry name" value="Pectin_lyase_fold/virulence"/>
</dbReference>
<dbReference type="SUPFAM" id="SSF51126">
    <property type="entry name" value="Pectin lyase-like"/>
    <property type="match status" value="2"/>
</dbReference>
<name>A0A1M7F3X3_9FIRM</name>
<accession>A0A1M7F3X3</accession>
<keyword evidence="2" id="KW-1185">Reference proteome</keyword>
<sequence>MIQTDLLTKFNRKKKSFLSPKHPLFIEDLDQKTIYCAGIFAHAGLNKSNSTLNNYELERLMLKGLGLEPKQIAKTIRIATDGSRLTDSLLWHMNDALKKYLFLMDLIHISLRKEPLSKEEIESIERYRVLFQVPKDILQLLWQFVQAAYENNMEQCIRLFSSMRKIDLPLTMTELKYYMPDMEYITEIENKSVLPGKETRIVDACIIKDKLIVPKDGTLVLDHAVINLHGSIIVDGGTLIIRDTTIINKSDRGNALLEIKSYSEVQITNSIMDCRYIGSAINQKNGNLTIVDSKIYHTTKNSAIKFWGNQIEINNCSFHKCYTVENGAAIQIQQGHGSVTHSTFKKCEAKDGGAIYAEADIMITCCSFKHCYALEHGGAIFYNNEVKSNVMDCQYIECYPQGEEIIQYLHGHDEKVIDKDYRISIASIIDVPIRVSELGILSFNHVVVYLRQQVQSRGIIEIKGSRILADGLKQRDMFDISRSRGCVIDHSEIDGRATNAGFRATGSRMIVIHAIFRNIKNGRAIYDAMEPKITNTIFTYCQDGAIYSCAGVIAKCLFINCRQKSGAGIIMYGSRGEIKECRFVRCISEYSGGAIDKSGGHRIENCEFTECKPNNIA</sequence>
<gene>
    <name evidence="1" type="ORF">SAMN02746066_00391</name>
</gene>
<organism evidence="1 2">
    <name type="scientific">Anaerosporobacter mobilis DSM 15930</name>
    <dbReference type="NCBI Taxonomy" id="1120996"/>
    <lineage>
        <taxon>Bacteria</taxon>
        <taxon>Bacillati</taxon>
        <taxon>Bacillota</taxon>
        <taxon>Clostridia</taxon>
        <taxon>Lachnospirales</taxon>
        <taxon>Lachnospiraceae</taxon>
        <taxon>Anaerosporobacter</taxon>
    </lineage>
</organism>
<evidence type="ECO:0000313" key="2">
    <source>
        <dbReference type="Proteomes" id="UP000184038"/>
    </source>
</evidence>
<dbReference type="OrthoDB" id="2021722at2"/>
<dbReference type="Proteomes" id="UP000184038">
    <property type="component" value="Unassembled WGS sequence"/>
</dbReference>
<protein>
    <recommendedName>
        <fullName evidence="3">Right handed beta helix region</fullName>
    </recommendedName>
</protein>
<evidence type="ECO:0000313" key="1">
    <source>
        <dbReference type="EMBL" id="SHL98771.1"/>
    </source>
</evidence>
<proteinExistence type="predicted"/>
<dbReference type="STRING" id="1120996.SAMN02746066_00391"/>
<dbReference type="EMBL" id="FRCP01000005">
    <property type="protein sequence ID" value="SHL98771.1"/>
    <property type="molecule type" value="Genomic_DNA"/>
</dbReference>
<dbReference type="Gene3D" id="2.160.20.10">
    <property type="entry name" value="Single-stranded right-handed beta-helix, Pectin lyase-like"/>
    <property type="match status" value="1"/>
</dbReference>
<dbReference type="RefSeq" id="WP_073282193.1">
    <property type="nucleotide sequence ID" value="NZ_FRCP01000005.1"/>
</dbReference>
<evidence type="ECO:0008006" key="3">
    <source>
        <dbReference type="Google" id="ProtNLM"/>
    </source>
</evidence>